<comment type="caution">
    <text evidence="1">The sequence shown here is derived from an EMBL/GenBank/DDBJ whole genome shotgun (WGS) entry which is preliminary data.</text>
</comment>
<keyword evidence="2" id="KW-1185">Reference proteome</keyword>
<proteinExistence type="predicted"/>
<dbReference type="Proteomes" id="UP000734854">
    <property type="component" value="Unassembled WGS sequence"/>
</dbReference>
<organism evidence="1 2">
    <name type="scientific">Zingiber officinale</name>
    <name type="common">Ginger</name>
    <name type="synonym">Amomum zingiber</name>
    <dbReference type="NCBI Taxonomy" id="94328"/>
    <lineage>
        <taxon>Eukaryota</taxon>
        <taxon>Viridiplantae</taxon>
        <taxon>Streptophyta</taxon>
        <taxon>Embryophyta</taxon>
        <taxon>Tracheophyta</taxon>
        <taxon>Spermatophyta</taxon>
        <taxon>Magnoliopsida</taxon>
        <taxon>Liliopsida</taxon>
        <taxon>Zingiberales</taxon>
        <taxon>Zingiberaceae</taxon>
        <taxon>Zingiber</taxon>
    </lineage>
</organism>
<dbReference type="EMBL" id="JACMSC010000011">
    <property type="protein sequence ID" value="KAG6502160.1"/>
    <property type="molecule type" value="Genomic_DNA"/>
</dbReference>
<gene>
    <name evidence="1" type="ORF">ZIOFF_042049</name>
</gene>
<name>A0A8J5G8N0_ZINOF</name>
<reference evidence="1 2" key="1">
    <citation type="submission" date="2020-08" db="EMBL/GenBank/DDBJ databases">
        <title>Plant Genome Project.</title>
        <authorList>
            <person name="Zhang R.-G."/>
        </authorList>
    </citation>
    <scope>NUCLEOTIDE SEQUENCE [LARGE SCALE GENOMIC DNA]</scope>
    <source>
        <tissue evidence="1">Rhizome</tissue>
    </source>
</reference>
<protein>
    <submittedName>
        <fullName evidence="1">Uncharacterized protein</fullName>
    </submittedName>
</protein>
<sequence length="175" mass="19037">MARSAEREELTEKAYPAIGCHRNSRLPPASNLHLKRGCRLRRPIRNQSFSGSRQSGPVTALVTRKLHGAVRKEKTSTRGVGWSSSGDPLAAFSARKLATALWHLPAVGFIGSERQGRVARLGLEPNATHLQCPNVCDQDGRILHNSKGNELGSLISPCSLNASTQKVILRLWSIG</sequence>
<evidence type="ECO:0000313" key="1">
    <source>
        <dbReference type="EMBL" id="KAG6502160.1"/>
    </source>
</evidence>
<evidence type="ECO:0000313" key="2">
    <source>
        <dbReference type="Proteomes" id="UP000734854"/>
    </source>
</evidence>
<accession>A0A8J5G8N0</accession>
<dbReference type="AlphaFoldDB" id="A0A8J5G8N0"/>